<comment type="caution">
    <text evidence="2">The sequence shown here is derived from an EMBL/GenBank/DDBJ whole genome shotgun (WGS) entry which is preliminary data.</text>
</comment>
<reference evidence="2 3" key="1">
    <citation type="submission" date="2016-04" db="EMBL/GenBank/DDBJ databases">
        <title>Reclassification of Paraburkholderia panaciterrae (Farh et al. 2015) Dobritsa &amp; Samadpour 2016 as a later homotypic synonym of Paraburkholderia ginsengiterrae (Farh et al. 2015) Dobritsa &amp; Samadpour 2016.</title>
        <authorList>
            <person name="Dobritsa A.P."/>
            <person name="Kutumbaka K."/>
            <person name="Samadpour M."/>
        </authorList>
    </citation>
    <scope>NUCLEOTIDE SEQUENCE [LARGE SCALE GENOMIC DNA]</scope>
    <source>
        <strain evidence="2 3">DCY85-1</strain>
    </source>
</reference>
<sequence length="61" mass="6381">MQPLYPKALGTTGVELPRNGGRGRPSRKLVRDGVAGPASERADGDGAFCARARRAYILGLG</sequence>
<evidence type="ECO:0000313" key="3">
    <source>
        <dbReference type="Proteomes" id="UP000077961"/>
    </source>
</evidence>
<feature type="region of interest" description="Disordered" evidence="1">
    <location>
        <begin position="1"/>
        <end position="42"/>
    </location>
</feature>
<proteinExistence type="predicted"/>
<evidence type="ECO:0000256" key="1">
    <source>
        <dbReference type="SAM" id="MobiDB-lite"/>
    </source>
</evidence>
<name>A0ABX2V2N5_9BURK</name>
<gene>
    <name evidence="2" type="ORF">A6V36_37670</name>
</gene>
<evidence type="ECO:0000313" key="2">
    <source>
        <dbReference type="EMBL" id="OAJ62947.1"/>
    </source>
</evidence>
<keyword evidence="3" id="KW-1185">Reference proteome</keyword>
<dbReference type="EMBL" id="LXJZ01000037">
    <property type="protein sequence ID" value="OAJ62947.1"/>
    <property type="molecule type" value="Genomic_DNA"/>
</dbReference>
<organism evidence="2 3">
    <name type="scientific">Paraburkholderia ginsengiterrae</name>
    <dbReference type="NCBI Taxonomy" id="1462993"/>
    <lineage>
        <taxon>Bacteria</taxon>
        <taxon>Pseudomonadati</taxon>
        <taxon>Pseudomonadota</taxon>
        <taxon>Betaproteobacteria</taxon>
        <taxon>Burkholderiales</taxon>
        <taxon>Burkholderiaceae</taxon>
        <taxon>Paraburkholderia</taxon>
    </lineage>
</organism>
<accession>A0ABX2V2N5</accession>
<protein>
    <submittedName>
        <fullName evidence="2">Uncharacterized protein</fullName>
    </submittedName>
</protein>
<dbReference type="Proteomes" id="UP000077961">
    <property type="component" value="Unassembled WGS sequence"/>
</dbReference>